<organism evidence="10 11">
    <name type="scientific">Nesterenkonia aethiopica</name>
    <dbReference type="NCBI Taxonomy" id="269144"/>
    <lineage>
        <taxon>Bacteria</taxon>
        <taxon>Bacillati</taxon>
        <taxon>Actinomycetota</taxon>
        <taxon>Actinomycetes</taxon>
        <taxon>Micrococcales</taxon>
        <taxon>Micrococcaceae</taxon>
        <taxon>Nesterenkonia</taxon>
    </lineage>
</organism>
<dbReference type="NCBIfam" id="TIGR02432">
    <property type="entry name" value="lysidine_TilS_N"/>
    <property type="match status" value="1"/>
</dbReference>
<comment type="caution">
    <text evidence="10">The sequence shown here is derived from an EMBL/GenBank/DDBJ whole genome shotgun (WGS) entry which is preliminary data.</text>
</comment>
<dbReference type="EMBL" id="BAAAVT010000003">
    <property type="protein sequence ID" value="GAA3054594.1"/>
    <property type="molecule type" value="Genomic_DNA"/>
</dbReference>
<dbReference type="Proteomes" id="UP001500236">
    <property type="component" value="Unassembled WGS sequence"/>
</dbReference>
<evidence type="ECO:0000256" key="4">
    <source>
        <dbReference type="ARBA" id="ARBA00022741"/>
    </source>
</evidence>
<dbReference type="InterPro" id="IPR012094">
    <property type="entry name" value="tRNA_Ile_lys_synt"/>
</dbReference>
<comment type="catalytic activity">
    <reaction evidence="6 7">
        <text>cytidine(34) in tRNA(Ile2) + L-lysine + ATP = lysidine(34) in tRNA(Ile2) + AMP + diphosphate + H(+)</text>
        <dbReference type="Rhea" id="RHEA:43744"/>
        <dbReference type="Rhea" id="RHEA-COMP:10625"/>
        <dbReference type="Rhea" id="RHEA-COMP:10670"/>
        <dbReference type="ChEBI" id="CHEBI:15378"/>
        <dbReference type="ChEBI" id="CHEBI:30616"/>
        <dbReference type="ChEBI" id="CHEBI:32551"/>
        <dbReference type="ChEBI" id="CHEBI:33019"/>
        <dbReference type="ChEBI" id="CHEBI:82748"/>
        <dbReference type="ChEBI" id="CHEBI:83665"/>
        <dbReference type="ChEBI" id="CHEBI:456215"/>
        <dbReference type="EC" id="6.3.4.19"/>
    </reaction>
</comment>
<evidence type="ECO:0000259" key="9">
    <source>
        <dbReference type="Pfam" id="PF09179"/>
    </source>
</evidence>
<gene>
    <name evidence="7 10" type="primary">tilS</name>
    <name evidence="10" type="ORF">GCM10010529_05780</name>
</gene>
<evidence type="ECO:0000313" key="10">
    <source>
        <dbReference type="EMBL" id="GAA3054594.1"/>
    </source>
</evidence>
<comment type="domain">
    <text evidence="7">The N-terminal region contains the highly conserved SGGXDS motif, predicted to be a P-loop motif involved in ATP binding.</text>
</comment>
<evidence type="ECO:0000256" key="5">
    <source>
        <dbReference type="ARBA" id="ARBA00022840"/>
    </source>
</evidence>
<evidence type="ECO:0000256" key="7">
    <source>
        <dbReference type="HAMAP-Rule" id="MF_01161"/>
    </source>
</evidence>
<reference evidence="11" key="1">
    <citation type="journal article" date="2019" name="Int. J. Syst. Evol. Microbiol.">
        <title>The Global Catalogue of Microorganisms (GCM) 10K type strain sequencing project: providing services to taxonomists for standard genome sequencing and annotation.</title>
        <authorList>
            <consortium name="The Broad Institute Genomics Platform"/>
            <consortium name="The Broad Institute Genome Sequencing Center for Infectious Disease"/>
            <person name="Wu L."/>
            <person name="Ma J."/>
        </authorList>
    </citation>
    <scope>NUCLEOTIDE SEQUENCE [LARGE SCALE GENOMIC DNA]</scope>
    <source>
        <strain evidence="11">JCM 14309</strain>
    </source>
</reference>
<dbReference type="Pfam" id="PF01171">
    <property type="entry name" value="ATP_bind_3"/>
    <property type="match status" value="1"/>
</dbReference>
<keyword evidence="5 7" id="KW-0067">ATP-binding</keyword>
<dbReference type="HAMAP" id="MF_01161">
    <property type="entry name" value="tRNA_Ile_lys_synt"/>
    <property type="match status" value="1"/>
</dbReference>
<comment type="similarity">
    <text evidence="7">Belongs to the tRNA(Ile)-lysidine synthase family.</text>
</comment>
<comment type="function">
    <text evidence="7">Ligates lysine onto the cytidine present at position 34 of the AUA codon-specific tRNA(Ile) that contains the anticodon CAU, in an ATP-dependent manner. Cytidine is converted to lysidine, thus changing the amino acid specificity of the tRNA from methionine to isoleucine.</text>
</comment>
<feature type="domain" description="tRNA(Ile)-lysidine synthase substrate-binding" evidence="9">
    <location>
        <begin position="256"/>
        <end position="316"/>
    </location>
</feature>
<dbReference type="Pfam" id="PF09179">
    <property type="entry name" value="TilS"/>
    <property type="match status" value="1"/>
</dbReference>
<dbReference type="SUPFAM" id="SSF52402">
    <property type="entry name" value="Adenine nucleotide alpha hydrolases-like"/>
    <property type="match status" value="1"/>
</dbReference>
<evidence type="ECO:0000256" key="2">
    <source>
        <dbReference type="ARBA" id="ARBA00022598"/>
    </source>
</evidence>
<dbReference type="RefSeq" id="WP_344685070.1">
    <property type="nucleotide sequence ID" value="NZ_BAAAVT010000003.1"/>
</dbReference>
<comment type="subcellular location">
    <subcellularLocation>
        <location evidence="7">Cytoplasm</location>
    </subcellularLocation>
</comment>
<name>A0ABP6LQ53_9MICC</name>
<dbReference type="InterPro" id="IPR012795">
    <property type="entry name" value="tRNA_Ile_lys_synt_N"/>
</dbReference>
<evidence type="ECO:0000256" key="6">
    <source>
        <dbReference type="ARBA" id="ARBA00048539"/>
    </source>
</evidence>
<evidence type="ECO:0000259" key="8">
    <source>
        <dbReference type="Pfam" id="PF01171"/>
    </source>
</evidence>
<evidence type="ECO:0000256" key="3">
    <source>
        <dbReference type="ARBA" id="ARBA00022694"/>
    </source>
</evidence>
<proteinExistence type="inferred from homology"/>
<evidence type="ECO:0000256" key="1">
    <source>
        <dbReference type="ARBA" id="ARBA00022490"/>
    </source>
</evidence>
<keyword evidence="2 7" id="KW-0436">Ligase</keyword>
<keyword evidence="11" id="KW-1185">Reference proteome</keyword>
<feature type="binding site" evidence="7">
    <location>
        <begin position="30"/>
        <end position="35"/>
    </location>
    <ligand>
        <name>ATP</name>
        <dbReference type="ChEBI" id="CHEBI:30616"/>
    </ligand>
</feature>
<evidence type="ECO:0000313" key="11">
    <source>
        <dbReference type="Proteomes" id="UP001500236"/>
    </source>
</evidence>
<dbReference type="EC" id="6.3.4.19" evidence="7"/>
<dbReference type="PANTHER" id="PTHR43033">
    <property type="entry name" value="TRNA(ILE)-LYSIDINE SYNTHASE-RELATED"/>
    <property type="match status" value="1"/>
</dbReference>
<dbReference type="CDD" id="cd01992">
    <property type="entry name" value="TilS_N"/>
    <property type="match status" value="1"/>
</dbReference>
<accession>A0ABP6LQ53</accession>
<sequence length="339" mass="35749">MAALPPVVGAARRAVAEMLDADRLNLVACSGGADSLALAVAAAHHHRRGDVAVGAVVVDHRLHPESAAVTSTAVDQLRGLGLEPVLSLTVDVDFGSPQGPEAAARRARYEAFARAMAETGASRVLLAHTRDDQAEQVLLGLARGSGTRSLAGMPAVRGPFRRPLLGLGREDTEAICRWASLTPWQDPANSDPQLLRSRVRTEILPLLEERLTPGVRQALARTAQIAAEDADLLDAQAQDLFSQLMEDPDDVGRLRLPLDRLAEAPAALRRRVIALAVVAAGGAAPSFERLRAVESLLARQGSAGPIQLEGHVAAHRGTHDSPDYGKLVLVPRGAAAPES</sequence>
<dbReference type="SUPFAM" id="SSF82829">
    <property type="entry name" value="MesJ substrate recognition domain-like"/>
    <property type="match status" value="1"/>
</dbReference>
<keyword evidence="4 7" id="KW-0547">Nucleotide-binding</keyword>
<feature type="domain" description="tRNA(Ile)-lysidine/2-thiocytidine synthase N-terminal" evidence="8">
    <location>
        <begin position="26"/>
        <end position="201"/>
    </location>
</feature>
<dbReference type="PANTHER" id="PTHR43033:SF1">
    <property type="entry name" value="TRNA(ILE)-LYSIDINE SYNTHASE-RELATED"/>
    <property type="match status" value="1"/>
</dbReference>
<keyword evidence="3 7" id="KW-0819">tRNA processing</keyword>
<dbReference type="Gene3D" id="3.40.50.620">
    <property type="entry name" value="HUPs"/>
    <property type="match status" value="1"/>
</dbReference>
<keyword evidence="1 7" id="KW-0963">Cytoplasm</keyword>
<dbReference type="InterPro" id="IPR015262">
    <property type="entry name" value="tRNA_Ile_lys_synt_subst-bd"/>
</dbReference>
<dbReference type="InterPro" id="IPR014729">
    <property type="entry name" value="Rossmann-like_a/b/a_fold"/>
</dbReference>
<dbReference type="InterPro" id="IPR011063">
    <property type="entry name" value="TilS/TtcA_N"/>
</dbReference>
<protein>
    <recommendedName>
        <fullName evidence="7">tRNA(Ile)-lysidine synthase</fullName>
        <ecNumber evidence="7">6.3.4.19</ecNumber>
    </recommendedName>
    <alternativeName>
        <fullName evidence="7">tRNA(Ile)-2-lysyl-cytidine synthase</fullName>
    </alternativeName>
    <alternativeName>
        <fullName evidence="7">tRNA(Ile)-lysidine synthetase</fullName>
    </alternativeName>
</protein>
<dbReference type="Gene3D" id="1.20.59.20">
    <property type="match status" value="1"/>
</dbReference>